<dbReference type="OrthoDB" id="425681at2759"/>
<accession>A0A4C1V1U5</accession>
<dbReference type="Proteomes" id="UP000299102">
    <property type="component" value="Unassembled WGS sequence"/>
</dbReference>
<evidence type="ECO:0008006" key="3">
    <source>
        <dbReference type="Google" id="ProtNLM"/>
    </source>
</evidence>
<keyword evidence="2" id="KW-1185">Reference proteome</keyword>
<dbReference type="AlphaFoldDB" id="A0A4C1V1U5"/>
<protein>
    <recommendedName>
        <fullName evidence="3">Reverse transcriptase domain-containing protein</fullName>
    </recommendedName>
</protein>
<gene>
    <name evidence="1" type="ORF">EVAR_18916_1</name>
</gene>
<evidence type="ECO:0000313" key="1">
    <source>
        <dbReference type="EMBL" id="GBP32763.1"/>
    </source>
</evidence>
<sequence>MDGSVKKRGMEINVSKTKVMLFERSESMTECDIYIESERAEQVRTLFTNDGKHDRNMERRVNAGKKMNGALLAIMNRNSVTRQARFPIHDRVLIPMLMHSNEIGYGRKK</sequence>
<organism evidence="1 2">
    <name type="scientific">Eumeta variegata</name>
    <name type="common">Bagworm moth</name>
    <name type="synonym">Eumeta japonica</name>
    <dbReference type="NCBI Taxonomy" id="151549"/>
    <lineage>
        <taxon>Eukaryota</taxon>
        <taxon>Metazoa</taxon>
        <taxon>Ecdysozoa</taxon>
        <taxon>Arthropoda</taxon>
        <taxon>Hexapoda</taxon>
        <taxon>Insecta</taxon>
        <taxon>Pterygota</taxon>
        <taxon>Neoptera</taxon>
        <taxon>Endopterygota</taxon>
        <taxon>Lepidoptera</taxon>
        <taxon>Glossata</taxon>
        <taxon>Ditrysia</taxon>
        <taxon>Tineoidea</taxon>
        <taxon>Psychidae</taxon>
        <taxon>Oiketicinae</taxon>
        <taxon>Eumeta</taxon>
    </lineage>
</organism>
<name>A0A4C1V1U5_EUMVA</name>
<proteinExistence type="predicted"/>
<comment type="caution">
    <text evidence="1">The sequence shown here is derived from an EMBL/GenBank/DDBJ whole genome shotgun (WGS) entry which is preliminary data.</text>
</comment>
<dbReference type="EMBL" id="BGZK01000264">
    <property type="protein sequence ID" value="GBP32763.1"/>
    <property type="molecule type" value="Genomic_DNA"/>
</dbReference>
<reference evidence="1 2" key="1">
    <citation type="journal article" date="2019" name="Commun. Biol.">
        <title>The bagworm genome reveals a unique fibroin gene that provides high tensile strength.</title>
        <authorList>
            <person name="Kono N."/>
            <person name="Nakamura H."/>
            <person name="Ohtoshi R."/>
            <person name="Tomita M."/>
            <person name="Numata K."/>
            <person name="Arakawa K."/>
        </authorList>
    </citation>
    <scope>NUCLEOTIDE SEQUENCE [LARGE SCALE GENOMIC DNA]</scope>
</reference>
<evidence type="ECO:0000313" key="2">
    <source>
        <dbReference type="Proteomes" id="UP000299102"/>
    </source>
</evidence>